<reference evidence="1 2" key="1">
    <citation type="submission" date="2023-08" db="EMBL/GenBank/DDBJ databases">
        <title>Draft genome sequence of Janthinobacterium lividum.</title>
        <authorList>
            <person name="Chun B.H."/>
            <person name="Lee Y."/>
        </authorList>
    </citation>
    <scope>NUCLEOTIDE SEQUENCE [LARGE SCALE GENOMIC DNA]</scope>
    <source>
        <strain evidence="1 2">AMJK</strain>
    </source>
</reference>
<sequence>MPIMPHGDLIGLHFPLPYIDNNRPARLSAWMACAMPALQAACAAIPECHASLFIYFSRVLSAYSSLNLNVEQINTLMAVIQ</sequence>
<comment type="caution">
    <text evidence="1">The sequence shown here is derived from an EMBL/GenBank/DDBJ whole genome shotgun (WGS) entry which is preliminary data.</text>
</comment>
<evidence type="ECO:0000313" key="1">
    <source>
        <dbReference type="EMBL" id="MDQ4626386.1"/>
    </source>
</evidence>
<dbReference type="RefSeq" id="WP_307779107.1">
    <property type="nucleotide sequence ID" value="NZ_JAVFKP010000002.1"/>
</dbReference>
<keyword evidence="2" id="KW-1185">Reference proteome</keyword>
<evidence type="ECO:0000313" key="2">
    <source>
        <dbReference type="Proteomes" id="UP001237592"/>
    </source>
</evidence>
<dbReference type="EMBL" id="JAVFKP010000002">
    <property type="protein sequence ID" value="MDQ4626386.1"/>
    <property type="molecule type" value="Genomic_DNA"/>
</dbReference>
<dbReference type="Proteomes" id="UP001237592">
    <property type="component" value="Unassembled WGS sequence"/>
</dbReference>
<proteinExistence type="predicted"/>
<protein>
    <submittedName>
        <fullName evidence="1">Uncharacterized protein</fullName>
    </submittedName>
</protein>
<gene>
    <name evidence="1" type="ORF">RB624_10875</name>
</gene>
<name>A0ABU0XS83_9BURK</name>
<accession>A0ABU0XS83</accession>
<organism evidence="1 2">
    <name type="scientific">Janthinobacterium lividum</name>
    <dbReference type="NCBI Taxonomy" id="29581"/>
    <lineage>
        <taxon>Bacteria</taxon>
        <taxon>Pseudomonadati</taxon>
        <taxon>Pseudomonadota</taxon>
        <taxon>Betaproteobacteria</taxon>
        <taxon>Burkholderiales</taxon>
        <taxon>Oxalobacteraceae</taxon>
        <taxon>Janthinobacterium</taxon>
    </lineage>
</organism>